<accession>A0A8S9ZDW6</accession>
<protein>
    <submittedName>
        <fullName evidence="3">PCI domain-containing protein</fullName>
    </submittedName>
</protein>
<dbReference type="PROSITE" id="PS50250">
    <property type="entry name" value="PCI"/>
    <property type="match status" value="1"/>
</dbReference>
<dbReference type="InterPro" id="IPR000717">
    <property type="entry name" value="PCI_dom"/>
</dbReference>
<dbReference type="AlphaFoldDB" id="A0A8S9ZDW6"/>
<comment type="similarity">
    <text evidence="1">Belongs to the SAC3 family.</text>
</comment>
<comment type="caution">
    <text evidence="3">The sequence shown here is derived from an EMBL/GenBank/DDBJ whole genome shotgun (WGS) entry which is preliminary data.</text>
</comment>
<organism evidence="3 4">
    <name type="scientific">Meloidogyne graminicola</name>
    <dbReference type="NCBI Taxonomy" id="189291"/>
    <lineage>
        <taxon>Eukaryota</taxon>
        <taxon>Metazoa</taxon>
        <taxon>Ecdysozoa</taxon>
        <taxon>Nematoda</taxon>
        <taxon>Chromadorea</taxon>
        <taxon>Rhabditida</taxon>
        <taxon>Tylenchina</taxon>
        <taxon>Tylenchomorpha</taxon>
        <taxon>Tylenchoidea</taxon>
        <taxon>Meloidogynidae</taxon>
        <taxon>Meloidogyninae</taxon>
        <taxon>Meloidogyne</taxon>
    </lineage>
</organism>
<dbReference type="GO" id="GO:0005737">
    <property type="term" value="C:cytoplasm"/>
    <property type="evidence" value="ECO:0007669"/>
    <property type="project" value="TreeGrafter"/>
</dbReference>
<dbReference type="Proteomes" id="UP000605970">
    <property type="component" value="Unassembled WGS sequence"/>
</dbReference>
<sequence length="891" mass="104300">MENNKILIIIDSIFLLFYLKMETPKKNIQTMKIKSRKMDSNELMQRRQKRLASAESLNNLPKIINRLKNLIGLTCTTNTEKFHLLRRRDEFLSKLANLDSKPKNSKFIKGTCQDMCPEKERYMRDVKKSLHFYECDSNGQMVHEKMVKDYSRSAADQDMPLSHELRPLEVLQSTMDYLIFNISSEIPSSKMELARWYDFLWSRTRAIRKDITQQMLQSELAVDLVEKCARLHIFSAFKLISLGTEVFNQEINSEMTSLNNARDHNAMSIAAYNTCSHTLRQMYDDLAKVQRSCPNEPEFRSYDIILNLTDFNVHSQVLSYRQSVRESKEVQLALNLASALQNNNYILFFRLVKHQATFLQSCLCYQFFSLIRTSGLKVICMAYNSFPLDKFIESLAFDSSEQVLLFFKVFGVELDKIDTNLINTRDGKNIFLQSSEVPKPNLIPQMGCKWIEQKSMNLTVPQILCNCQTLLNPSLKPLKCVNNSFIDSNIYKNDPVLEAIFNEYNIKNTTIITTTTTNIFDKQTLPSNFSFTRGIQQFKTTQNFNFVSIQSDNIINKILNKLLLKIVKSSIDIYKQNKIIKIRRNLFLIKMRQILNHWIEFTKIKKRKRLIKLLIDYLNNSTLNLIICSNLERISTKIIRKIIQQKRNKISNEIALFQGEILLEKIISEQLYSITLRVRANQVKDIEERLKQIKNNLFLIWQKQFTNHWLLKTRRNKLIRSISFLSQGKGVRLLTGPSTSTNFIDTNSTKFFHPKVKSFSIEKMRELAEEKIKLNEQKRIEKELNNNGILINGGSSSSVENIGRVTAISIRDEILNGISFQNENEPQEGFFIESTSKFNLFKPGMTKNAEYSQKLIEEILNKRKKIINEKRRKDRDDDEQQQEFLKKEYYY</sequence>
<dbReference type="GO" id="GO:0070390">
    <property type="term" value="C:transcription export complex 2"/>
    <property type="evidence" value="ECO:0007669"/>
    <property type="project" value="TreeGrafter"/>
</dbReference>
<dbReference type="GO" id="GO:0006406">
    <property type="term" value="P:mRNA export from nucleus"/>
    <property type="evidence" value="ECO:0007669"/>
    <property type="project" value="TreeGrafter"/>
</dbReference>
<dbReference type="Gene3D" id="1.25.40.990">
    <property type="match status" value="1"/>
</dbReference>
<dbReference type="InterPro" id="IPR005062">
    <property type="entry name" value="SAC3/GANP/THP3_conserved"/>
</dbReference>
<feature type="domain" description="PCI" evidence="2">
    <location>
        <begin position="268"/>
        <end position="439"/>
    </location>
</feature>
<evidence type="ECO:0000256" key="1">
    <source>
        <dbReference type="ARBA" id="ARBA00038443"/>
    </source>
</evidence>
<dbReference type="Pfam" id="PF03399">
    <property type="entry name" value="SAC3_GANP"/>
    <property type="match status" value="1"/>
</dbReference>
<dbReference type="PANTHER" id="PTHR12436">
    <property type="entry name" value="80 KDA MCM3-ASSOCIATED PROTEIN"/>
    <property type="match status" value="1"/>
</dbReference>
<name>A0A8S9ZDW6_9BILA</name>
<reference evidence="3" key="1">
    <citation type="journal article" date="2020" name="Ecol. Evol.">
        <title>Genome structure and content of the rice root-knot nematode (Meloidogyne graminicola).</title>
        <authorList>
            <person name="Phan N.T."/>
            <person name="Danchin E.G.J."/>
            <person name="Klopp C."/>
            <person name="Perfus-Barbeoch L."/>
            <person name="Kozlowski D.K."/>
            <person name="Koutsovoulos G.D."/>
            <person name="Lopez-Roques C."/>
            <person name="Bouchez O."/>
            <person name="Zahm M."/>
            <person name="Besnard G."/>
            <person name="Bellafiore S."/>
        </authorList>
    </citation>
    <scope>NUCLEOTIDE SEQUENCE</scope>
    <source>
        <strain evidence="3">VN-18</strain>
    </source>
</reference>
<proteinExistence type="inferred from homology"/>
<dbReference type="EMBL" id="JABEBT010000139">
    <property type="protein sequence ID" value="KAF7629874.1"/>
    <property type="molecule type" value="Genomic_DNA"/>
</dbReference>
<gene>
    <name evidence="3" type="ORF">Mgra_00009148</name>
</gene>
<dbReference type="PANTHER" id="PTHR12436:SF3">
    <property type="entry name" value="GERMINAL-CENTER ASSOCIATED NUCLEAR PROTEIN"/>
    <property type="match status" value="1"/>
</dbReference>
<dbReference type="OrthoDB" id="21502at2759"/>
<dbReference type="InterPro" id="IPR045107">
    <property type="entry name" value="SAC3/GANP/THP3"/>
</dbReference>
<evidence type="ECO:0000313" key="4">
    <source>
        <dbReference type="Proteomes" id="UP000605970"/>
    </source>
</evidence>
<evidence type="ECO:0000313" key="3">
    <source>
        <dbReference type="EMBL" id="KAF7629874.1"/>
    </source>
</evidence>
<evidence type="ECO:0000259" key="2">
    <source>
        <dbReference type="PROSITE" id="PS50250"/>
    </source>
</evidence>
<keyword evidence="4" id="KW-1185">Reference proteome</keyword>